<keyword evidence="2" id="KW-0812">Transmembrane</keyword>
<keyword evidence="2" id="KW-1133">Transmembrane helix</keyword>
<accession>A0A0H2RAI0</accession>
<organism evidence="3 4">
    <name type="scientific">Schizopora paradoxa</name>
    <dbReference type="NCBI Taxonomy" id="27342"/>
    <lineage>
        <taxon>Eukaryota</taxon>
        <taxon>Fungi</taxon>
        <taxon>Dikarya</taxon>
        <taxon>Basidiomycota</taxon>
        <taxon>Agaricomycotina</taxon>
        <taxon>Agaricomycetes</taxon>
        <taxon>Hymenochaetales</taxon>
        <taxon>Schizoporaceae</taxon>
        <taxon>Schizopora</taxon>
    </lineage>
</organism>
<feature type="region of interest" description="Disordered" evidence="1">
    <location>
        <begin position="108"/>
        <end position="162"/>
    </location>
</feature>
<evidence type="ECO:0000313" key="3">
    <source>
        <dbReference type="EMBL" id="KLO08829.1"/>
    </source>
</evidence>
<feature type="compositionally biased region" description="Basic and acidic residues" evidence="1">
    <location>
        <begin position="113"/>
        <end position="136"/>
    </location>
</feature>
<name>A0A0H2RAI0_9AGAM</name>
<keyword evidence="4" id="KW-1185">Reference proteome</keyword>
<evidence type="ECO:0000256" key="1">
    <source>
        <dbReference type="SAM" id="MobiDB-lite"/>
    </source>
</evidence>
<dbReference type="EMBL" id="KQ086076">
    <property type="protein sequence ID" value="KLO08829.1"/>
    <property type="molecule type" value="Genomic_DNA"/>
</dbReference>
<reference evidence="3 4" key="1">
    <citation type="submission" date="2015-04" db="EMBL/GenBank/DDBJ databases">
        <title>Complete genome sequence of Schizopora paradoxa KUC8140, a cosmopolitan wood degrader in East Asia.</title>
        <authorList>
            <consortium name="DOE Joint Genome Institute"/>
            <person name="Min B."/>
            <person name="Park H."/>
            <person name="Jang Y."/>
            <person name="Kim J.-J."/>
            <person name="Kim K.H."/>
            <person name="Pangilinan J."/>
            <person name="Lipzen A."/>
            <person name="Riley R."/>
            <person name="Grigoriev I.V."/>
            <person name="Spatafora J.W."/>
            <person name="Choi I.-G."/>
        </authorList>
    </citation>
    <scope>NUCLEOTIDE SEQUENCE [LARGE SCALE GENOMIC DNA]</scope>
    <source>
        <strain evidence="3 4">KUC8140</strain>
    </source>
</reference>
<feature type="transmembrane region" description="Helical" evidence="2">
    <location>
        <begin position="74"/>
        <end position="97"/>
    </location>
</feature>
<dbReference type="AlphaFoldDB" id="A0A0H2RAI0"/>
<sequence length="162" mass="17849">MAHQSTCNDLVASVSTRESNLTFKLDGQTQISVRLECTHSEIAQLASLASNPTERRVGNVPVRRRSTSLTDISLLWFAVVVTGVVLGSTLLLLHILWMKRLEISMAGDENGEDSSRFREYASAKREKAKLQRRDESGGQGSSGTLMDVLNSESKIQSTKKKP</sequence>
<keyword evidence="2" id="KW-0472">Membrane</keyword>
<proteinExistence type="predicted"/>
<gene>
    <name evidence="3" type="ORF">SCHPADRAFT_944145</name>
</gene>
<protein>
    <submittedName>
        <fullName evidence="3">Uncharacterized protein</fullName>
    </submittedName>
</protein>
<dbReference type="Proteomes" id="UP000053477">
    <property type="component" value="Unassembled WGS sequence"/>
</dbReference>
<evidence type="ECO:0000313" key="4">
    <source>
        <dbReference type="Proteomes" id="UP000053477"/>
    </source>
</evidence>
<evidence type="ECO:0000256" key="2">
    <source>
        <dbReference type="SAM" id="Phobius"/>
    </source>
</evidence>
<dbReference type="InParanoid" id="A0A0H2RAI0"/>